<keyword evidence="4" id="KW-1185">Reference proteome</keyword>
<evidence type="ECO:0000313" key="4">
    <source>
        <dbReference type="Proteomes" id="UP000751190"/>
    </source>
</evidence>
<feature type="domain" description="J" evidence="2">
    <location>
        <begin position="197"/>
        <end position="279"/>
    </location>
</feature>
<protein>
    <recommendedName>
        <fullName evidence="2">J domain-containing protein</fullName>
    </recommendedName>
</protein>
<dbReference type="Gene3D" id="1.10.287.110">
    <property type="entry name" value="DnaJ domain"/>
    <property type="match status" value="1"/>
</dbReference>
<dbReference type="PROSITE" id="PS50076">
    <property type="entry name" value="DNAJ_2"/>
    <property type="match status" value="1"/>
</dbReference>
<dbReference type="PRINTS" id="PR00625">
    <property type="entry name" value="JDOMAIN"/>
</dbReference>
<dbReference type="Pfam" id="PF00226">
    <property type="entry name" value="DnaJ"/>
    <property type="match status" value="1"/>
</dbReference>
<dbReference type="Proteomes" id="UP000751190">
    <property type="component" value="Unassembled WGS sequence"/>
</dbReference>
<dbReference type="CDD" id="cd06257">
    <property type="entry name" value="DnaJ"/>
    <property type="match status" value="1"/>
</dbReference>
<dbReference type="InterPro" id="IPR050817">
    <property type="entry name" value="DjlA_DnaK_co-chaperone"/>
</dbReference>
<evidence type="ECO:0000313" key="3">
    <source>
        <dbReference type="EMBL" id="KAG8460235.1"/>
    </source>
</evidence>
<dbReference type="OMA" id="SQSWYES"/>
<feature type="signal peptide" evidence="1">
    <location>
        <begin position="1"/>
        <end position="23"/>
    </location>
</feature>
<dbReference type="AlphaFoldDB" id="A0A8J6C7Z9"/>
<dbReference type="PANTHER" id="PTHR24074">
    <property type="entry name" value="CO-CHAPERONE PROTEIN DJLA"/>
    <property type="match status" value="1"/>
</dbReference>
<gene>
    <name evidence="3" type="ORF">KFE25_004483</name>
</gene>
<comment type="caution">
    <text evidence="3">The sequence shown here is derived from an EMBL/GenBank/DDBJ whole genome shotgun (WGS) entry which is preliminary data.</text>
</comment>
<accession>A0A8J6C7Z9</accession>
<organism evidence="3 4">
    <name type="scientific">Diacronema lutheri</name>
    <name type="common">Unicellular marine alga</name>
    <name type="synonym">Monochrysis lutheri</name>
    <dbReference type="NCBI Taxonomy" id="2081491"/>
    <lineage>
        <taxon>Eukaryota</taxon>
        <taxon>Haptista</taxon>
        <taxon>Haptophyta</taxon>
        <taxon>Pavlovophyceae</taxon>
        <taxon>Pavlovales</taxon>
        <taxon>Pavlovaceae</taxon>
        <taxon>Diacronema</taxon>
    </lineage>
</organism>
<dbReference type="OrthoDB" id="10250354at2759"/>
<evidence type="ECO:0000256" key="1">
    <source>
        <dbReference type="SAM" id="SignalP"/>
    </source>
</evidence>
<dbReference type="SUPFAM" id="SSF46565">
    <property type="entry name" value="Chaperone J-domain"/>
    <property type="match status" value="1"/>
</dbReference>
<dbReference type="InterPro" id="IPR036869">
    <property type="entry name" value="J_dom_sf"/>
</dbReference>
<dbReference type="InterPro" id="IPR001623">
    <property type="entry name" value="DnaJ_domain"/>
</dbReference>
<reference evidence="3" key="1">
    <citation type="submission" date="2021-05" db="EMBL/GenBank/DDBJ databases">
        <title>The genome of the haptophyte Pavlova lutheri (Diacronema luteri, Pavlovales) - a model for lipid biosynthesis in eukaryotic algae.</title>
        <authorList>
            <person name="Hulatt C.J."/>
            <person name="Posewitz M.C."/>
        </authorList>
    </citation>
    <scope>NUCLEOTIDE SEQUENCE</scope>
    <source>
        <strain evidence="3">NIVA-4/92</strain>
    </source>
</reference>
<keyword evidence="1" id="KW-0732">Signal</keyword>
<evidence type="ECO:0000259" key="2">
    <source>
        <dbReference type="PROSITE" id="PS50076"/>
    </source>
</evidence>
<dbReference type="EMBL" id="JAGTXO010000034">
    <property type="protein sequence ID" value="KAG8460235.1"/>
    <property type="molecule type" value="Genomic_DNA"/>
</dbReference>
<dbReference type="SMART" id="SM00271">
    <property type="entry name" value="DnaJ"/>
    <property type="match status" value="1"/>
</dbReference>
<feature type="chain" id="PRO_5035241178" description="J domain-containing protein" evidence="1">
    <location>
        <begin position="24"/>
        <end position="364"/>
    </location>
</feature>
<sequence>MMRTTWLLAFTVGAASFATSAAGARCGAARASALSAVRLRALPRRAAVCLAAKPKKPAKAGGFGAKPATPTGPTAKELLAQATKVYEALDAMTSTDDAQTPVTQWSITVRADGVPELSDWVPIALLALHCAGVSEPSALVPGALAAARREVLEAGGQVVPKLRTAPRQNLEFAYEPLHSFSKHVCDGLSTIGTAREDARRTLGVEAGASAADLKRAHRKLVMELHPDRFVGDEAGAAAAIDRMRAVSEAYEQLGGGRGGRAGGGAGGDRPAGSWYEGIGGKARAEFTAVGKLGKDEAQPWLDVAGACGHRLGVCALAADVPLDFVARNVMRTAAASANAAAAAAADGADDGVEGARAQEAASVA</sequence>
<proteinExistence type="predicted"/>
<name>A0A8J6C7Z9_DIALT</name>